<dbReference type="EMBL" id="CP022163">
    <property type="protein sequence ID" value="ATB30395.1"/>
    <property type="molecule type" value="Genomic_DNA"/>
</dbReference>
<keyword evidence="1" id="KW-0472">Membrane</keyword>
<protein>
    <recommendedName>
        <fullName evidence="4">DUF2809 domain-containing protein</fullName>
    </recommendedName>
</protein>
<evidence type="ECO:0000313" key="2">
    <source>
        <dbReference type="EMBL" id="ATB30395.1"/>
    </source>
</evidence>
<evidence type="ECO:0000256" key="1">
    <source>
        <dbReference type="SAM" id="Phobius"/>
    </source>
</evidence>
<feature type="transmembrane region" description="Helical" evidence="1">
    <location>
        <begin position="115"/>
        <end position="139"/>
    </location>
</feature>
<sequence length="156" mass="16925">MRRMQTDVSRAVPPSRSRVLLVPALLLTVVLGLGSRSGMARHVLPRFLTDYAGDTLWATLVYLGVLLLWPWLSVWRAATGSLGFAFLIEGSQLFHPPWLDALRSHTLVALVLGRGFLVSDLFCYAAGVALGVGLDVAFLSPAARRSDAKGSPSRPR</sequence>
<dbReference type="AlphaFoldDB" id="A0A250IF55"/>
<dbReference type="InterPro" id="IPR021257">
    <property type="entry name" value="DUF2809"/>
</dbReference>
<dbReference type="Proteomes" id="UP000217289">
    <property type="component" value="Chromosome"/>
</dbReference>
<evidence type="ECO:0000313" key="3">
    <source>
        <dbReference type="Proteomes" id="UP000217289"/>
    </source>
</evidence>
<keyword evidence="3" id="KW-1185">Reference proteome</keyword>
<keyword evidence="1" id="KW-0812">Transmembrane</keyword>
<accession>A0A250IF55</accession>
<proteinExistence type="predicted"/>
<dbReference type="KEGG" id="mbd:MEBOL_003856"/>
<dbReference type="Pfam" id="PF10990">
    <property type="entry name" value="DUF2809"/>
    <property type="match status" value="1"/>
</dbReference>
<organism evidence="2 3">
    <name type="scientific">Melittangium boletus DSM 14713</name>
    <dbReference type="NCBI Taxonomy" id="1294270"/>
    <lineage>
        <taxon>Bacteria</taxon>
        <taxon>Pseudomonadati</taxon>
        <taxon>Myxococcota</taxon>
        <taxon>Myxococcia</taxon>
        <taxon>Myxococcales</taxon>
        <taxon>Cystobacterineae</taxon>
        <taxon>Archangiaceae</taxon>
        <taxon>Melittangium</taxon>
    </lineage>
</organism>
<name>A0A250IF55_9BACT</name>
<evidence type="ECO:0008006" key="4">
    <source>
        <dbReference type="Google" id="ProtNLM"/>
    </source>
</evidence>
<feature type="transmembrane region" description="Helical" evidence="1">
    <location>
        <begin position="56"/>
        <end position="72"/>
    </location>
</feature>
<gene>
    <name evidence="2" type="ORF">MEBOL_003856</name>
</gene>
<reference evidence="2 3" key="1">
    <citation type="submission" date="2017-06" db="EMBL/GenBank/DDBJ databases">
        <authorList>
            <person name="Kim H.J."/>
            <person name="Triplett B.A."/>
        </authorList>
    </citation>
    <scope>NUCLEOTIDE SEQUENCE [LARGE SCALE GENOMIC DNA]</scope>
    <source>
        <strain evidence="2 3">DSM 14713</strain>
    </source>
</reference>
<keyword evidence="1" id="KW-1133">Transmembrane helix</keyword>